<dbReference type="GO" id="GO:0006355">
    <property type="term" value="P:regulation of DNA-templated transcription"/>
    <property type="evidence" value="ECO:0007669"/>
    <property type="project" value="InterPro"/>
</dbReference>
<dbReference type="Gene3D" id="1.10.10.10">
    <property type="entry name" value="Winged helix-like DNA-binding domain superfamily/Winged helix DNA-binding domain"/>
    <property type="match status" value="1"/>
</dbReference>
<evidence type="ECO:0000256" key="1">
    <source>
        <dbReference type="ARBA" id="ARBA00022553"/>
    </source>
</evidence>
<comment type="caution">
    <text evidence="8">The sequence shown here is derived from an EMBL/GenBank/DDBJ whole genome shotgun (WGS) entry which is preliminary data.</text>
</comment>
<feature type="domain" description="OmpR/PhoB-type" evidence="7">
    <location>
        <begin position="46"/>
        <end position="144"/>
    </location>
</feature>
<dbReference type="PROSITE" id="PS51755">
    <property type="entry name" value="OMPR_PHOB"/>
    <property type="match status" value="1"/>
</dbReference>
<accession>A0A8T4IE38</accession>
<dbReference type="EMBL" id="JAGRQC010000003">
    <property type="protein sequence ID" value="MBR0552830.1"/>
    <property type="molecule type" value="Genomic_DNA"/>
</dbReference>
<evidence type="ECO:0000256" key="4">
    <source>
        <dbReference type="ARBA" id="ARBA00023125"/>
    </source>
</evidence>
<keyword evidence="4 6" id="KW-0238">DNA-binding</keyword>
<keyword evidence="9" id="KW-1185">Reference proteome</keyword>
<evidence type="ECO:0000259" key="7">
    <source>
        <dbReference type="PROSITE" id="PS51755"/>
    </source>
</evidence>
<protein>
    <submittedName>
        <fullName evidence="8">Response regulator transcription factor</fullName>
    </submittedName>
</protein>
<keyword evidence="1" id="KW-0597">Phosphoprotein</keyword>
<dbReference type="Proteomes" id="UP000676996">
    <property type="component" value="Unassembled WGS sequence"/>
</dbReference>
<dbReference type="GO" id="GO:0000976">
    <property type="term" value="F:transcription cis-regulatory region binding"/>
    <property type="evidence" value="ECO:0007669"/>
    <property type="project" value="TreeGrafter"/>
</dbReference>
<organism evidence="8 9">
    <name type="scientific">Stakelama marina</name>
    <dbReference type="NCBI Taxonomy" id="2826939"/>
    <lineage>
        <taxon>Bacteria</taxon>
        <taxon>Pseudomonadati</taxon>
        <taxon>Pseudomonadota</taxon>
        <taxon>Alphaproteobacteria</taxon>
        <taxon>Sphingomonadales</taxon>
        <taxon>Sphingomonadaceae</taxon>
        <taxon>Stakelama</taxon>
    </lineage>
</organism>
<dbReference type="CDD" id="cd00383">
    <property type="entry name" value="trans_reg_C"/>
    <property type="match status" value="1"/>
</dbReference>
<dbReference type="GO" id="GO:0000156">
    <property type="term" value="F:phosphorelay response regulator activity"/>
    <property type="evidence" value="ECO:0007669"/>
    <property type="project" value="TreeGrafter"/>
</dbReference>
<proteinExistence type="predicted"/>
<reference evidence="8" key="1">
    <citation type="submission" date="2021-04" db="EMBL/GenBank/DDBJ databases">
        <title>Ouciella asimina sp. nov., isolated from the surface seawater in the hydrothermal field of Okinawa Trough.</title>
        <authorList>
            <person name="Shuang W."/>
        </authorList>
    </citation>
    <scope>NUCLEOTIDE SEQUENCE</scope>
    <source>
        <strain evidence="8">LXI357</strain>
    </source>
</reference>
<evidence type="ECO:0000256" key="5">
    <source>
        <dbReference type="ARBA" id="ARBA00023163"/>
    </source>
</evidence>
<evidence type="ECO:0000256" key="6">
    <source>
        <dbReference type="PROSITE-ProRule" id="PRU01091"/>
    </source>
</evidence>
<evidence type="ECO:0000256" key="3">
    <source>
        <dbReference type="ARBA" id="ARBA00023015"/>
    </source>
</evidence>
<evidence type="ECO:0000256" key="2">
    <source>
        <dbReference type="ARBA" id="ARBA00023012"/>
    </source>
</evidence>
<dbReference type="GO" id="GO:0005829">
    <property type="term" value="C:cytosol"/>
    <property type="evidence" value="ECO:0007669"/>
    <property type="project" value="TreeGrafter"/>
</dbReference>
<sequence length="148" mass="15985">MLVADCGNADMVIEALDAGAGDAVPADASPEEVAARLAALIRRPRPAVIRVGDLAIDRLSRQVTRAGRPLDLLPREYAILLHLAERVGRCISRAALLRDIWGLGFDPGTNVVQVHISRLRAKLDRGFGHPLLHTEKGKGYRLAASNRA</sequence>
<dbReference type="InterPro" id="IPR039420">
    <property type="entry name" value="WalR-like"/>
</dbReference>
<feature type="DNA-binding region" description="OmpR/PhoB-type" evidence="6">
    <location>
        <begin position="46"/>
        <end position="144"/>
    </location>
</feature>
<evidence type="ECO:0000313" key="8">
    <source>
        <dbReference type="EMBL" id="MBR0552830.1"/>
    </source>
</evidence>
<dbReference type="PANTHER" id="PTHR48111:SF1">
    <property type="entry name" value="TWO-COMPONENT RESPONSE REGULATOR ORR33"/>
    <property type="match status" value="1"/>
</dbReference>
<keyword evidence="5" id="KW-0804">Transcription</keyword>
<dbReference type="InterPro" id="IPR016032">
    <property type="entry name" value="Sig_transdc_resp-reg_C-effctor"/>
</dbReference>
<keyword evidence="3" id="KW-0805">Transcription regulation</keyword>
<dbReference type="SMART" id="SM00862">
    <property type="entry name" value="Trans_reg_C"/>
    <property type="match status" value="1"/>
</dbReference>
<keyword evidence="2" id="KW-0902">Two-component regulatory system</keyword>
<name>A0A8T4IE38_9SPHN</name>
<evidence type="ECO:0000313" key="9">
    <source>
        <dbReference type="Proteomes" id="UP000676996"/>
    </source>
</evidence>
<dbReference type="Pfam" id="PF00486">
    <property type="entry name" value="Trans_reg_C"/>
    <property type="match status" value="1"/>
</dbReference>
<dbReference type="SUPFAM" id="SSF46894">
    <property type="entry name" value="C-terminal effector domain of the bipartite response regulators"/>
    <property type="match status" value="1"/>
</dbReference>
<gene>
    <name evidence="8" type="ORF">J7S20_09965</name>
</gene>
<dbReference type="InterPro" id="IPR036388">
    <property type="entry name" value="WH-like_DNA-bd_sf"/>
</dbReference>
<dbReference type="GO" id="GO:0032993">
    <property type="term" value="C:protein-DNA complex"/>
    <property type="evidence" value="ECO:0007669"/>
    <property type="project" value="TreeGrafter"/>
</dbReference>
<dbReference type="InterPro" id="IPR001867">
    <property type="entry name" value="OmpR/PhoB-type_DNA-bd"/>
</dbReference>
<dbReference type="PANTHER" id="PTHR48111">
    <property type="entry name" value="REGULATOR OF RPOS"/>
    <property type="match status" value="1"/>
</dbReference>
<dbReference type="AlphaFoldDB" id="A0A8T4IE38"/>